<keyword evidence="3" id="KW-1005">Bacterial flagellum biogenesis</keyword>
<comment type="function">
    <text evidence="4">Required for flagellar hook formation. May act as a scaffolding protein.</text>
</comment>
<evidence type="ECO:0000256" key="4">
    <source>
        <dbReference type="ARBA" id="ARBA00024746"/>
    </source>
</evidence>
<keyword evidence="6" id="KW-1185">Reference proteome</keyword>
<dbReference type="Proteomes" id="UP001652504">
    <property type="component" value="Unassembled WGS sequence"/>
</dbReference>
<evidence type="ECO:0000313" key="5">
    <source>
        <dbReference type="EMBL" id="MCV2885309.1"/>
    </source>
</evidence>
<dbReference type="EMBL" id="JAOWKX010000005">
    <property type="protein sequence ID" value="MCV2885309.1"/>
    <property type="molecule type" value="Genomic_DNA"/>
</dbReference>
<dbReference type="Pfam" id="PF03963">
    <property type="entry name" value="FlgD"/>
    <property type="match status" value="1"/>
</dbReference>
<protein>
    <recommendedName>
        <fullName evidence="2">Basal-body rod modification protein FlgD</fullName>
    </recommendedName>
</protein>
<organism evidence="5 6">
    <name type="scientific">Fluctibacter corallii</name>
    <dbReference type="NCBI Taxonomy" id="2984329"/>
    <lineage>
        <taxon>Bacteria</taxon>
        <taxon>Pseudomonadati</taxon>
        <taxon>Pseudomonadota</taxon>
        <taxon>Gammaproteobacteria</taxon>
        <taxon>Alteromonadales</taxon>
        <taxon>Alteromonadaceae</taxon>
        <taxon>Fluctibacter</taxon>
    </lineage>
</organism>
<keyword evidence="5" id="KW-0969">Cilium</keyword>
<evidence type="ECO:0000256" key="3">
    <source>
        <dbReference type="ARBA" id="ARBA00022795"/>
    </source>
</evidence>
<gene>
    <name evidence="5" type="ORF">OE749_11455</name>
</gene>
<comment type="similarity">
    <text evidence="1">Belongs to the FlgD family.</text>
</comment>
<dbReference type="InterPro" id="IPR005648">
    <property type="entry name" value="FlgD"/>
</dbReference>
<reference evidence="5 6" key="1">
    <citation type="submission" date="2022-10" db="EMBL/GenBank/DDBJ databases">
        <title>Aestuariibacter sp. AA17 isolated from Montipora capitata coral fragment.</title>
        <authorList>
            <person name="Emsley S.A."/>
            <person name="Pfannmuller K.M."/>
            <person name="Loughran R.M."/>
            <person name="Shlafstein M."/>
            <person name="Papke E."/>
            <person name="Saw J.H."/>
            <person name="Ushijima B."/>
            <person name="Videau P."/>
        </authorList>
    </citation>
    <scope>NUCLEOTIDE SEQUENCE [LARGE SCALE GENOMIC DNA]</scope>
    <source>
        <strain evidence="5 6">AA17</strain>
    </source>
</reference>
<proteinExistence type="inferred from homology"/>
<evidence type="ECO:0000256" key="1">
    <source>
        <dbReference type="ARBA" id="ARBA00010577"/>
    </source>
</evidence>
<name>A0ABT3A9N2_9ALTE</name>
<comment type="caution">
    <text evidence="5">The sequence shown here is derived from an EMBL/GenBank/DDBJ whole genome shotgun (WGS) entry which is preliminary data.</text>
</comment>
<keyword evidence="5" id="KW-0282">Flagellum</keyword>
<sequence>MEIDAIGGSGSTPTDASSNINLNDFLELFVAQLNYQDPLEPVNNREFLAQLAQFSSLEINRQSNENALSLLAIESTDQAITLIGKTVEINNASSQPFVGEVTSINFSQQGAALTVKAPDGQLMTDVTMGQITVVK</sequence>
<evidence type="ECO:0000256" key="2">
    <source>
        <dbReference type="ARBA" id="ARBA00016013"/>
    </source>
</evidence>
<dbReference type="RefSeq" id="WP_263712592.1">
    <property type="nucleotide sequence ID" value="NZ_JAOWKX010000005.1"/>
</dbReference>
<accession>A0ABT3A9N2</accession>
<keyword evidence="5" id="KW-0966">Cell projection</keyword>
<evidence type="ECO:0000313" key="6">
    <source>
        <dbReference type="Proteomes" id="UP001652504"/>
    </source>
</evidence>